<evidence type="ECO:0000313" key="2">
    <source>
        <dbReference type="EMBL" id="GHO97013.1"/>
    </source>
</evidence>
<name>A0A8J3N5Z8_9CHLR</name>
<dbReference type="EMBL" id="BNJK01000001">
    <property type="protein sequence ID" value="GHO97013.1"/>
    <property type="molecule type" value="Genomic_DNA"/>
</dbReference>
<feature type="region of interest" description="Disordered" evidence="1">
    <location>
        <begin position="75"/>
        <end position="132"/>
    </location>
</feature>
<dbReference type="Proteomes" id="UP000597444">
    <property type="component" value="Unassembled WGS sequence"/>
</dbReference>
<comment type="caution">
    <text evidence="2">The sequence shown here is derived from an EMBL/GenBank/DDBJ whole genome shotgun (WGS) entry which is preliminary data.</text>
</comment>
<reference evidence="2" key="1">
    <citation type="submission" date="2020-10" db="EMBL/GenBank/DDBJ databases">
        <title>Taxonomic study of unclassified bacteria belonging to the class Ktedonobacteria.</title>
        <authorList>
            <person name="Yabe S."/>
            <person name="Wang C.M."/>
            <person name="Zheng Y."/>
            <person name="Sakai Y."/>
            <person name="Cavaletti L."/>
            <person name="Monciardini P."/>
            <person name="Donadio S."/>
        </authorList>
    </citation>
    <scope>NUCLEOTIDE SEQUENCE</scope>
    <source>
        <strain evidence="2">ID150040</strain>
    </source>
</reference>
<accession>A0A8J3N5Z8</accession>
<evidence type="ECO:0000256" key="1">
    <source>
        <dbReference type="SAM" id="MobiDB-lite"/>
    </source>
</evidence>
<protein>
    <submittedName>
        <fullName evidence="2">Uncharacterized protein</fullName>
    </submittedName>
</protein>
<keyword evidence="3" id="KW-1185">Reference proteome</keyword>
<proteinExistence type="predicted"/>
<feature type="compositionally biased region" description="Basic and acidic residues" evidence="1">
    <location>
        <begin position="1"/>
        <end position="11"/>
    </location>
</feature>
<gene>
    <name evidence="2" type="ORF">KSF_070610</name>
</gene>
<dbReference type="AlphaFoldDB" id="A0A8J3N5Z8"/>
<feature type="compositionally biased region" description="Basic and acidic residues" evidence="1">
    <location>
        <begin position="107"/>
        <end position="116"/>
    </location>
</feature>
<dbReference type="RefSeq" id="WP_220207601.1">
    <property type="nucleotide sequence ID" value="NZ_BNJK01000001.1"/>
</dbReference>
<sequence length="267" mass="30777">MTGRRSPERFTEQTSSPGHSDAGTDTQFFDVARGIVTPHKQGKNSLDLIKQMTQPQEVKRDITFGHDLIRTEAAAAQAQLAEEESAQGEELDKKKGKRPMKAAETGPEAKRTKPEQSADNQGDASRSNETRDITLKEMEQIISQADYNIKGSRLLENYYMQLDTWINNNQHINTTQEYKKVREVWQKTNTAIKDRTTDFLRETMQGLDNASRAQLEAEFERLQTWLNKHQPRRETAIYQLNEDLKKLIEGRINIKKLEEQLAKYPQQ</sequence>
<feature type="region of interest" description="Disordered" evidence="1">
    <location>
        <begin position="1"/>
        <end position="57"/>
    </location>
</feature>
<feature type="compositionally biased region" description="Polar residues" evidence="1">
    <location>
        <begin position="12"/>
        <end position="27"/>
    </location>
</feature>
<organism evidence="2 3">
    <name type="scientific">Reticulibacter mediterranei</name>
    <dbReference type="NCBI Taxonomy" id="2778369"/>
    <lineage>
        <taxon>Bacteria</taxon>
        <taxon>Bacillati</taxon>
        <taxon>Chloroflexota</taxon>
        <taxon>Ktedonobacteria</taxon>
        <taxon>Ktedonobacterales</taxon>
        <taxon>Reticulibacteraceae</taxon>
        <taxon>Reticulibacter</taxon>
    </lineage>
</organism>
<evidence type="ECO:0000313" key="3">
    <source>
        <dbReference type="Proteomes" id="UP000597444"/>
    </source>
</evidence>